<name>A0A518B4M5_9BACT</name>
<organism evidence="2 3">
    <name type="scientific">Kolteria novifilia</name>
    <dbReference type="NCBI Taxonomy" id="2527975"/>
    <lineage>
        <taxon>Bacteria</taxon>
        <taxon>Pseudomonadati</taxon>
        <taxon>Planctomycetota</taxon>
        <taxon>Planctomycetia</taxon>
        <taxon>Kolteriales</taxon>
        <taxon>Kolteriaceae</taxon>
        <taxon>Kolteria</taxon>
    </lineage>
</organism>
<proteinExistence type="predicted"/>
<keyword evidence="3" id="KW-1185">Reference proteome</keyword>
<feature type="compositionally biased region" description="Basic and acidic residues" evidence="1">
    <location>
        <begin position="145"/>
        <end position="204"/>
    </location>
</feature>
<feature type="region of interest" description="Disordered" evidence="1">
    <location>
        <begin position="145"/>
        <end position="227"/>
    </location>
</feature>
<feature type="region of interest" description="Disordered" evidence="1">
    <location>
        <begin position="1"/>
        <end position="23"/>
    </location>
</feature>
<dbReference type="Proteomes" id="UP000317093">
    <property type="component" value="Chromosome"/>
</dbReference>
<evidence type="ECO:0000313" key="3">
    <source>
        <dbReference type="Proteomes" id="UP000317093"/>
    </source>
</evidence>
<feature type="compositionally biased region" description="Low complexity" evidence="1">
    <location>
        <begin position="218"/>
        <end position="227"/>
    </location>
</feature>
<evidence type="ECO:0000313" key="2">
    <source>
        <dbReference type="EMBL" id="QDU61928.1"/>
    </source>
</evidence>
<gene>
    <name evidence="2" type="ORF">Pan216_27930</name>
</gene>
<dbReference type="EMBL" id="CP036279">
    <property type="protein sequence ID" value="QDU61928.1"/>
    <property type="molecule type" value="Genomic_DNA"/>
</dbReference>
<dbReference type="KEGG" id="knv:Pan216_27930"/>
<accession>A0A518B4M5</accession>
<dbReference type="AlphaFoldDB" id="A0A518B4M5"/>
<evidence type="ECO:0000256" key="1">
    <source>
        <dbReference type="SAM" id="MobiDB-lite"/>
    </source>
</evidence>
<sequence length="227" mass="27142">MSNVNRTNHAAMRSPSKKPEGTSFMKQKRTMLLSIGVAPLLLGGALWAWWPFGDPQVVQARALAKQAFSEEARKLPEEQRRELGKQFRDHMESLTPEQRREVFNNEDRRRRDEERLNAFFLMPPEKRTEYLDNMIDEMQKRRKEWEKRRKERAQNESARKDSKDGRGNDRRRGDRPRRTAEDRVNRRQDRLNDSSAQERAKRTEFFTQLRNRMKERGISSGWGRRGR</sequence>
<protein>
    <submittedName>
        <fullName evidence="2">Uncharacterized protein</fullName>
    </submittedName>
</protein>
<reference evidence="2 3" key="1">
    <citation type="submission" date="2019-02" db="EMBL/GenBank/DDBJ databases">
        <title>Deep-cultivation of Planctomycetes and their phenomic and genomic characterization uncovers novel biology.</title>
        <authorList>
            <person name="Wiegand S."/>
            <person name="Jogler M."/>
            <person name="Boedeker C."/>
            <person name="Pinto D."/>
            <person name="Vollmers J."/>
            <person name="Rivas-Marin E."/>
            <person name="Kohn T."/>
            <person name="Peeters S.H."/>
            <person name="Heuer A."/>
            <person name="Rast P."/>
            <person name="Oberbeckmann S."/>
            <person name="Bunk B."/>
            <person name="Jeske O."/>
            <person name="Meyerdierks A."/>
            <person name="Storesund J.E."/>
            <person name="Kallscheuer N."/>
            <person name="Luecker S."/>
            <person name="Lage O.M."/>
            <person name="Pohl T."/>
            <person name="Merkel B.J."/>
            <person name="Hornburger P."/>
            <person name="Mueller R.-W."/>
            <person name="Bruemmer F."/>
            <person name="Labrenz M."/>
            <person name="Spormann A.M."/>
            <person name="Op den Camp H."/>
            <person name="Overmann J."/>
            <person name="Amann R."/>
            <person name="Jetten M.S.M."/>
            <person name="Mascher T."/>
            <person name="Medema M.H."/>
            <person name="Devos D.P."/>
            <person name="Kaster A.-K."/>
            <person name="Ovreas L."/>
            <person name="Rohde M."/>
            <person name="Galperin M.Y."/>
            <person name="Jogler C."/>
        </authorList>
    </citation>
    <scope>NUCLEOTIDE SEQUENCE [LARGE SCALE GENOMIC DNA]</scope>
    <source>
        <strain evidence="2 3">Pan216</strain>
    </source>
</reference>